<dbReference type="InterPro" id="IPR003594">
    <property type="entry name" value="HATPase_dom"/>
</dbReference>
<feature type="domain" description="HAMP" evidence="17">
    <location>
        <begin position="194"/>
        <end position="246"/>
    </location>
</feature>
<keyword evidence="6" id="KW-0808">Transferase</keyword>
<feature type="domain" description="Histidine kinase" evidence="16">
    <location>
        <begin position="254"/>
        <end position="459"/>
    </location>
</feature>
<dbReference type="SUPFAM" id="SSF158472">
    <property type="entry name" value="HAMP domain-like"/>
    <property type="match status" value="1"/>
</dbReference>
<dbReference type="InterPro" id="IPR050398">
    <property type="entry name" value="HssS/ArlS-like"/>
</dbReference>
<evidence type="ECO:0000256" key="15">
    <source>
        <dbReference type="SAM" id="Phobius"/>
    </source>
</evidence>
<keyword evidence="12" id="KW-0902">Two-component regulatory system</keyword>
<dbReference type="InterPro" id="IPR003660">
    <property type="entry name" value="HAMP_dom"/>
</dbReference>
<proteinExistence type="predicted"/>
<accession>A0ABT4D0R3</accession>
<evidence type="ECO:0000256" key="6">
    <source>
        <dbReference type="ARBA" id="ARBA00022679"/>
    </source>
</evidence>
<dbReference type="Pfam" id="PF00672">
    <property type="entry name" value="HAMP"/>
    <property type="match status" value="1"/>
</dbReference>
<dbReference type="EMBL" id="JAPQER010000004">
    <property type="protein sequence ID" value="MCY6484829.1"/>
    <property type="molecule type" value="Genomic_DNA"/>
</dbReference>
<evidence type="ECO:0000313" key="19">
    <source>
        <dbReference type="Proteomes" id="UP001078443"/>
    </source>
</evidence>
<keyword evidence="8" id="KW-0547">Nucleotide-binding</keyword>
<comment type="caution">
    <text evidence="18">The sequence shown here is derived from an EMBL/GenBank/DDBJ whole genome shotgun (WGS) entry which is preliminary data.</text>
</comment>
<gene>
    <name evidence="18" type="ORF">OW763_10800</name>
</gene>
<comment type="catalytic activity">
    <reaction evidence="1">
        <text>ATP + protein L-histidine = ADP + protein N-phospho-L-histidine.</text>
        <dbReference type="EC" id="2.7.13.3"/>
    </reaction>
</comment>
<sequence>MKNKPLAFQIWVVICGIILAILLILAVLFAFTLRSFFTNEVYNTIEAAQMKYTARLSGEKINKKKYMQLMNEVEAIQNIRSVSHIKYPSTKIVEQLKLHKLYNNKQETEKFLNEIIKQVKNQKSKTKRYEKNINGKKIFYVIYKFNAYGKEGFLLSYMWDTYRNSLITAVFSKFLIIIVIAVIISLVAALKISKYLTQPLKKLEKNVSKIAKRDWYEPIISERQDEIGKLSYSIENMRKQLVKRDENQQWMLQNISHELKTPVMVIRSYAQAVEDRIYPKGDLNSTMHVIDSEAERLQKRIKDLLYLTKFEYMSKHQEPDEVIDIKKLIESVVERFKYNSSKISWHIYLDDAKILGKIDQWKVVIENLLDNNIRYAREKISIVLKKNRNHVVICFHNDGEAIDEKILPNLFNQFQKGKKGKFGLGLAIVKQIVQFHKGEIWAVNEENGVSFYIKIEAYHEWREEILKNAEGNKKE</sequence>
<comment type="subcellular location">
    <subcellularLocation>
        <location evidence="2">Cell membrane</location>
        <topology evidence="2">Multi-pass membrane protein</topology>
    </subcellularLocation>
</comment>
<evidence type="ECO:0000259" key="16">
    <source>
        <dbReference type="PROSITE" id="PS50109"/>
    </source>
</evidence>
<dbReference type="PROSITE" id="PS50109">
    <property type="entry name" value="HIS_KIN"/>
    <property type="match status" value="1"/>
</dbReference>
<dbReference type="InterPro" id="IPR036097">
    <property type="entry name" value="HisK_dim/P_sf"/>
</dbReference>
<evidence type="ECO:0000259" key="17">
    <source>
        <dbReference type="PROSITE" id="PS50885"/>
    </source>
</evidence>
<dbReference type="Proteomes" id="UP001078443">
    <property type="component" value="Unassembled WGS sequence"/>
</dbReference>
<evidence type="ECO:0000256" key="11">
    <source>
        <dbReference type="ARBA" id="ARBA00022989"/>
    </source>
</evidence>
<keyword evidence="4" id="KW-1003">Cell membrane</keyword>
<dbReference type="PANTHER" id="PTHR45528:SF1">
    <property type="entry name" value="SENSOR HISTIDINE KINASE CPXA"/>
    <property type="match status" value="1"/>
</dbReference>
<dbReference type="RefSeq" id="WP_268041151.1">
    <property type="nucleotide sequence ID" value="NZ_JAPQER010000004.1"/>
</dbReference>
<dbReference type="CDD" id="cd06225">
    <property type="entry name" value="HAMP"/>
    <property type="match status" value="1"/>
</dbReference>
<evidence type="ECO:0000256" key="4">
    <source>
        <dbReference type="ARBA" id="ARBA00022475"/>
    </source>
</evidence>
<dbReference type="CDD" id="cd00082">
    <property type="entry name" value="HisKA"/>
    <property type="match status" value="1"/>
</dbReference>
<evidence type="ECO:0000256" key="9">
    <source>
        <dbReference type="ARBA" id="ARBA00022777"/>
    </source>
</evidence>
<keyword evidence="13 15" id="KW-0472">Membrane</keyword>
<keyword evidence="19" id="KW-1185">Reference proteome</keyword>
<dbReference type="InterPro" id="IPR003661">
    <property type="entry name" value="HisK_dim/P_dom"/>
</dbReference>
<evidence type="ECO:0000256" key="2">
    <source>
        <dbReference type="ARBA" id="ARBA00004651"/>
    </source>
</evidence>
<dbReference type="SUPFAM" id="SSF47384">
    <property type="entry name" value="Homodimeric domain of signal transducing histidine kinase"/>
    <property type="match status" value="1"/>
</dbReference>
<evidence type="ECO:0000256" key="13">
    <source>
        <dbReference type="ARBA" id="ARBA00023136"/>
    </source>
</evidence>
<evidence type="ECO:0000313" key="18">
    <source>
        <dbReference type="EMBL" id="MCY6484829.1"/>
    </source>
</evidence>
<evidence type="ECO:0000256" key="7">
    <source>
        <dbReference type="ARBA" id="ARBA00022692"/>
    </source>
</evidence>
<evidence type="ECO:0000256" key="12">
    <source>
        <dbReference type="ARBA" id="ARBA00023012"/>
    </source>
</evidence>
<reference evidence="18" key="1">
    <citation type="submission" date="2022-12" db="EMBL/GenBank/DDBJ databases">
        <authorList>
            <person name="Wang J."/>
        </authorList>
    </citation>
    <scope>NUCLEOTIDE SEQUENCE</scope>
    <source>
        <strain evidence="18">HY-45-18</strain>
    </source>
</reference>
<name>A0ABT4D0R3_9CLOT</name>
<evidence type="ECO:0000256" key="8">
    <source>
        <dbReference type="ARBA" id="ARBA00022741"/>
    </source>
</evidence>
<keyword evidence="7 15" id="KW-0812">Transmembrane</keyword>
<evidence type="ECO:0000256" key="1">
    <source>
        <dbReference type="ARBA" id="ARBA00000085"/>
    </source>
</evidence>
<feature type="transmembrane region" description="Helical" evidence="15">
    <location>
        <begin position="6"/>
        <end position="31"/>
    </location>
</feature>
<dbReference type="PANTHER" id="PTHR45528">
    <property type="entry name" value="SENSOR HISTIDINE KINASE CPXA"/>
    <property type="match status" value="1"/>
</dbReference>
<dbReference type="Gene3D" id="6.10.340.10">
    <property type="match status" value="1"/>
</dbReference>
<organism evidence="18 19">
    <name type="scientific">Clostridium aestuarii</name>
    <dbReference type="NCBI Taxonomy" id="338193"/>
    <lineage>
        <taxon>Bacteria</taxon>
        <taxon>Bacillati</taxon>
        <taxon>Bacillota</taxon>
        <taxon>Clostridia</taxon>
        <taxon>Eubacteriales</taxon>
        <taxon>Clostridiaceae</taxon>
        <taxon>Clostridium</taxon>
    </lineage>
</organism>
<feature type="coiled-coil region" evidence="14">
    <location>
        <begin position="102"/>
        <end position="132"/>
    </location>
</feature>
<feature type="transmembrane region" description="Helical" evidence="15">
    <location>
        <begin position="171"/>
        <end position="192"/>
    </location>
</feature>
<evidence type="ECO:0000256" key="10">
    <source>
        <dbReference type="ARBA" id="ARBA00022840"/>
    </source>
</evidence>
<dbReference type="PROSITE" id="PS50885">
    <property type="entry name" value="HAMP"/>
    <property type="match status" value="1"/>
</dbReference>
<dbReference type="SMART" id="SM00387">
    <property type="entry name" value="HATPase_c"/>
    <property type="match status" value="1"/>
</dbReference>
<dbReference type="SMART" id="SM00304">
    <property type="entry name" value="HAMP"/>
    <property type="match status" value="1"/>
</dbReference>
<keyword evidence="9 18" id="KW-0418">Kinase</keyword>
<dbReference type="SMART" id="SM00388">
    <property type="entry name" value="HisKA"/>
    <property type="match status" value="1"/>
</dbReference>
<dbReference type="Gene3D" id="3.30.565.10">
    <property type="entry name" value="Histidine kinase-like ATPase, C-terminal domain"/>
    <property type="match status" value="1"/>
</dbReference>
<dbReference type="Gene3D" id="1.10.287.130">
    <property type="match status" value="1"/>
</dbReference>
<dbReference type="SUPFAM" id="SSF55874">
    <property type="entry name" value="ATPase domain of HSP90 chaperone/DNA topoisomerase II/histidine kinase"/>
    <property type="match status" value="1"/>
</dbReference>
<keyword evidence="14" id="KW-0175">Coiled coil</keyword>
<evidence type="ECO:0000256" key="14">
    <source>
        <dbReference type="SAM" id="Coils"/>
    </source>
</evidence>
<keyword evidence="5" id="KW-0597">Phosphoprotein</keyword>
<dbReference type="GO" id="GO:0016301">
    <property type="term" value="F:kinase activity"/>
    <property type="evidence" value="ECO:0007669"/>
    <property type="project" value="UniProtKB-KW"/>
</dbReference>
<dbReference type="Pfam" id="PF00512">
    <property type="entry name" value="HisKA"/>
    <property type="match status" value="1"/>
</dbReference>
<keyword evidence="10" id="KW-0067">ATP-binding</keyword>
<protein>
    <recommendedName>
        <fullName evidence="3">histidine kinase</fullName>
        <ecNumber evidence="3">2.7.13.3</ecNumber>
    </recommendedName>
</protein>
<dbReference type="InterPro" id="IPR005467">
    <property type="entry name" value="His_kinase_dom"/>
</dbReference>
<dbReference type="EC" id="2.7.13.3" evidence="3"/>
<keyword evidence="11 15" id="KW-1133">Transmembrane helix</keyword>
<dbReference type="Pfam" id="PF02518">
    <property type="entry name" value="HATPase_c"/>
    <property type="match status" value="1"/>
</dbReference>
<evidence type="ECO:0000256" key="5">
    <source>
        <dbReference type="ARBA" id="ARBA00022553"/>
    </source>
</evidence>
<evidence type="ECO:0000256" key="3">
    <source>
        <dbReference type="ARBA" id="ARBA00012438"/>
    </source>
</evidence>
<dbReference type="InterPro" id="IPR036890">
    <property type="entry name" value="HATPase_C_sf"/>
</dbReference>